<dbReference type="PANTHER" id="PTHR21266:SF60">
    <property type="entry name" value="3-KETOSTEROID-9-ALPHA-MONOOXYGENASE, OXYGENASE COMPONENT"/>
    <property type="match status" value="1"/>
</dbReference>
<dbReference type="GO" id="GO:0046872">
    <property type="term" value="F:metal ion binding"/>
    <property type="evidence" value="ECO:0007669"/>
    <property type="project" value="UniProtKB-KW"/>
</dbReference>
<dbReference type="Pfam" id="PF00355">
    <property type="entry name" value="Rieske"/>
    <property type="match status" value="1"/>
</dbReference>
<dbReference type="InterPro" id="IPR050584">
    <property type="entry name" value="Cholesterol_7-desaturase"/>
</dbReference>
<dbReference type="PANTHER" id="PTHR21266">
    <property type="entry name" value="IRON-SULFUR DOMAIN CONTAINING PROTEIN"/>
    <property type="match status" value="1"/>
</dbReference>
<feature type="compositionally biased region" description="Low complexity" evidence="6">
    <location>
        <begin position="351"/>
        <end position="363"/>
    </location>
</feature>
<evidence type="ECO:0000313" key="9">
    <source>
        <dbReference type="Proteomes" id="UP000298180"/>
    </source>
</evidence>
<dbReference type="Proteomes" id="UP000298180">
    <property type="component" value="Unassembled WGS sequence"/>
</dbReference>
<name>A0A4Z0C574_9BURK</name>
<dbReference type="Pfam" id="PF19112">
    <property type="entry name" value="VanA_C"/>
    <property type="match status" value="1"/>
</dbReference>
<comment type="caution">
    <text evidence="8">The sequence shown here is derived from an EMBL/GenBank/DDBJ whole genome shotgun (WGS) entry which is preliminary data.</text>
</comment>
<dbReference type="Gene3D" id="3.90.380.10">
    <property type="entry name" value="Naphthalene 1,2-dioxygenase Alpha Subunit, Chain A, domain 1"/>
    <property type="match status" value="1"/>
</dbReference>
<keyword evidence="2" id="KW-0479">Metal-binding</keyword>
<dbReference type="RefSeq" id="WP_135262819.1">
    <property type="nucleotide sequence ID" value="NZ_SMLM01000001.1"/>
</dbReference>
<evidence type="ECO:0000313" key="8">
    <source>
        <dbReference type="EMBL" id="TFZ06733.1"/>
    </source>
</evidence>
<dbReference type="EMBL" id="SMLM01000001">
    <property type="protein sequence ID" value="TFZ06733.1"/>
    <property type="molecule type" value="Genomic_DNA"/>
</dbReference>
<keyword evidence="8" id="KW-0223">Dioxygenase</keyword>
<evidence type="ECO:0000256" key="5">
    <source>
        <dbReference type="ARBA" id="ARBA00023014"/>
    </source>
</evidence>
<evidence type="ECO:0000256" key="1">
    <source>
        <dbReference type="ARBA" id="ARBA00022714"/>
    </source>
</evidence>
<gene>
    <name evidence="8" type="ORF">EZ313_08960</name>
</gene>
<sequence length="370" mass="42239">MFLKNCWYVAAWDHELIDGRMLARTLLEEAVLLYKSESGKVVALQDRCCHRGVPLHLGRREGDCVRCMYHGLKFDPTGKCIQIPGQEVVPPKLGVRSYPVVEKDHLIWIWMGDPAKADPAEIIDFPYLRDPQWKGIPDYMHYDANWLLIVDNLSDFAHLAFVHTRTLGGSEEYAYVTKPVAIERQPRGFRVERWHMNAAPPPFHRKVLPAEEKDKPVDRRNIGHMHIPGIFFLESMFSPAGSGSENGNREGSREYRNCQFMTPETRRTTHFFWTYLNNYEGDDHNISRSLHQSLIEGFMEDKHLIEAQQKVLDADPEFRMLAVAADAALSHFRWTFDKLVAAERAEEAAKKAATPAAPAIKPPHQAGIGA</sequence>
<dbReference type="GO" id="GO:0051213">
    <property type="term" value="F:dioxygenase activity"/>
    <property type="evidence" value="ECO:0007669"/>
    <property type="project" value="UniProtKB-KW"/>
</dbReference>
<evidence type="ECO:0000256" key="4">
    <source>
        <dbReference type="ARBA" id="ARBA00023004"/>
    </source>
</evidence>
<protein>
    <submittedName>
        <fullName evidence="8">Aromatic ring-hydroxylating dioxygenase subunit alpha</fullName>
    </submittedName>
</protein>
<evidence type="ECO:0000256" key="6">
    <source>
        <dbReference type="SAM" id="MobiDB-lite"/>
    </source>
</evidence>
<dbReference type="PROSITE" id="PS51296">
    <property type="entry name" value="RIESKE"/>
    <property type="match status" value="1"/>
</dbReference>
<dbReference type="InterPro" id="IPR017941">
    <property type="entry name" value="Rieske_2Fe-2S"/>
</dbReference>
<proteinExistence type="predicted"/>
<keyword evidence="1" id="KW-0001">2Fe-2S</keyword>
<evidence type="ECO:0000256" key="2">
    <source>
        <dbReference type="ARBA" id="ARBA00022723"/>
    </source>
</evidence>
<keyword evidence="4" id="KW-0408">Iron</keyword>
<keyword evidence="3" id="KW-0560">Oxidoreductase</keyword>
<evidence type="ECO:0000256" key="3">
    <source>
        <dbReference type="ARBA" id="ARBA00023002"/>
    </source>
</evidence>
<dbReference type="InterPro" id="IPR036922">
    <property type="entry name" value="Rieske_2Fe-2S_sf"/>
</dbReference>
<dbReference type="OrthoDB" id="9790995at2"/>
<feature type="domain" description="Rieske" evidence="7">
    <location>
        <begin position="7"/>
        <end position="109"/>
    </location>
</feature>
<dbReference type="InterPro" id="IPR044043">
    <property type="entry name" value="VanA_C_cat"/>
</dbReference>
<dbReference type="AlphaFoldDB" id="A0A4Z0C574"/>
<accession>A0A4Z0C574</accession>
<dbReference type="GO" id="GO:0051537">
    <property type="term" value="F:2 iron, 2 sulfur cluster binding"/>
    <property type="evidence" value="ECO:0007669"/>
    <property type="project" value="UniProtKB-KW"/>
</dbReference>
<dbReference type="Gene3D" id="2.102.10.10">
    <property type="entry name" value="Rieske [2Fe-2S] iron-sulphur domain"/>
    <property type="match status" value="1"/>
</dbReference>
<evidence type="ECO:0000259" key="7">
    <source>
        <dbReference type="PROSITE" id="PS51296"/>
    </source>
</evidence>
<feature type="region of interest" description="Disordered" evidence="6">
    <location>
        <begin position="351"/>
        <end position="370"/>
    </location>
</feature>
<dbReference type="CDD" id="cd08878">
    <property type="entry name" value="RHO_alpha_C_DMO-like"/>
    <property type="match status" value="1"/>
</dbReference>
<keyword evidence="5" id="KW-0411">Iron-sulfur</keyword>
<organism evidence="8 9">
    <name type="scientific">Ramlibacter henchirensis</name>
    <dbReference type="NCBI Taxonomy" id="204072"/>
    <lineage>
        <taxon>Bacteria</taxon>
        <taxon>Pseudomonadati</taxon>
        <taxon>Pseudomonadota</taxon>
        <taxon>Betaproteobacteria</taxon>
        <taxon>Burkholderiales</taxon>
        <taxon>Comamonadaceae</taxon>
        <taxon>Ramlibacter</taxon>
    </lineage>
</organism>
<reference evidence="8 9" key="1">
    <citation type="submission" date="2019-03" db="EMBL/GenBank/DDBJ databases">
        <title>Ramlibacter henchirensis DSM 14656, whole genome shotgun sequence.</title>
        <authorList>
            <person name="Zhang X."/>
            <person name="Feng G."/>
            <person name="Zhu H."/>
        </authorList>
    </citation>
    <scope>NUCLEOTIDE SEQUENCE [LARGE SCALE GENOMIC DNA]</scope>
    <source>
        <strain evidence="8 9">DSM 14656</strain>
    </source>
</reference>
<dbReference type="SUPFAM" id="SSF55961">
    <property type="entry name" value="Bet v1-like"/>
    <property type="match status" value="1"/>
</dbReference>
<dbReference type="SUPFAM" id="SSF50022">
    <property type="entry name" value="ISP domain"/>
    <property type="match status" value="1"/>
</dbReference>
<keyword evidence="9" id="KW-1185">Reference proteome</keyword>